<dbReference type="KEGG" id="cpho:CPHO_11415"/>
<keyword evidence="2" id="KW-0732">Signal</keyword>
<evidence type="ECO:0000256" key="1">
    <source>
        <dbReference type="SAM" id="Phobius"/>
    </source>
</evidence>
<evidence type="ECO:0008006" key="5">
    <source>
        <dbReference type="Google" id="ProtNLM"/>
    </source>
</evidence>
<organism evidence="3 4">
    <name type="scientific">Corynebacterium phocae</name>
    <dbReference type="NCBI Taxonomy" id="161895"/>
    <lineage>
        <taxon>Bacteria</taxon>
        <taxon>Bacillati</taxon>
        <taxon>Actinomycetota</taxon>
        <taxon>Actinomycetes</taxon>
        <taxon>Mycobacteriales</taxon>
        <taxon>Corynebacteriaceae</taxon>
        <taxon>Corynebacterium</taxon>
    </lineage>
</organism>
<dbReference type="EMBL" id="CP009249">
    <property type="protein sequence ID" value="APT93394.1"/>
    <property type="molecule type" value="Genomic_DNA"/>
</dbReference>
<keyword evidence="1" id="KW-1133">Transmembrane helix</keyword>
<evidence type="ECO:0000313" key="3">
    <source>
        <dbReference type="EMBL" id="APT93394.1"/>
    </source>
</evidence>
<evidence type="ECO:0000256" key="2">
    <source>
        <dbReference type="SAM" id="SignalP"/>
    </source>
</evidence>
<dbReference type="Proteomes" id="UP000185491">
    <property type="component" value="Chromosome"/>
</dbReference>
<feature type="signal peptide" evidence="2">
    <location>
        <begin position="1"/>
        <end position="25"/>
    </location>
</feature>
<keyword evidence="1" id="KW-0472">Membrane</keyword>
<gene>
    <name evidence="3" type="ORF">CPHO_11415</name>
</gene>
<keyword evidence="4" id="KW-1185">Reference proteome</keyword>
<evidence type="ECO:0000313" key="4">
    <source>
        <dbReference type="Proteomes" id="UP000185491"/>
    </source>
</evidence>
<accession>A0A1L7D5H4</accession>
<dbReference type="STRING" id="161895.CPHO_11415"/>
<proteinExistence type="predicted"/>
<reference evidence="3 4" key="1">
    <citation type="submission" date="2014-08" db="EMBL/GenBank/DDBJ databases">
        <title>Complete genome sequence of Corynebacterium phocae M408/89/1(T)(=DSM 44612(T)), isolated from the common seal (Phoca vitulina).</title>
        <authorList>
            <person name="Ruckert C."/>
            <person name="Albersmeier A."/>
            <person name="Winkler A."/>
            <person name="Kalinowski J."/>
        </authorList>
    </citation>
    <scope>NUCLEOTIDE SEQUENCE [LARGE SCALE GENOMIC DNA]</scope>
    <source>
        <strain evidence="3 4">M408/89/1</strain>
    </source>
</reference>
<feature type="transmembrane region" description="Helical" evidence="1">
    <location>
        <begin position="152"/>
        <end position="175"/>
    </location>
</feature>
<keyword evidence="1" id="KW-0812">Transmembrane</keyword>
<name>A0A1L7D5H4_9CORY</name>
<protein>
    <recommendedName>
        <fullName evidence="5">Secreted protein</fullName>
    </recommendedName>
</protein>
<dbReference type="AlphaFoldDB" id="A0A1L7D5H4"/>
<dbReference type="RefSeq" id="WP_075735934.1">
    <property type="nucleotide sequence ID" value="NZ_CP009249.1"/>
</dbReference>
<sequence>MFKRSLAATLAAATIAGGVVAPAQAATNSGYNNCYISYTSTEQRAMNYLSNQSYRVQSGQISPADAAQVALKYYTVAENARNKWGKDNWAAAAYQAIGRANQRCAGVEYDKVAAGLGGILSTAGVFEGLSSGSSDGKDDSSSLSDEDGITPAGIAVAVISVLVGLGLAGFVGQVLGGHP</sequence>
<feature type="chain" id="PRO_5012114742" description="Secreted protein" evidence="2">
    <location>
        <begin position="26"/>
        <end position="179"/>
    </location>
</feature>